<reference evidence="2" key="1">
    <citation type="submission" date="2021-02" db="EMBL/GenBank/DDBJ databases">
        <authorList>
            <person name="Nowell W R."/>
        </authorList>
    </citation>
    <scope>NUCLEOTIDE SEQUENCE</scope>
</reference>
<accession>A0A816RQ03</accession>
<dbReference type="EMBL" id="CAJNRG010005380">
    <property type="protein sequence ID" value="CAF2076034.1"/>
    <property type="molecule type" value="Genomic_DNA"/>
</dbReference>
<dbReference type="PANTHER" id="PTHR46579">
    <property type="entry name" value="F5/8 TYPE C DOMAIN-CONTAINING PROTEIN-RELATED"/>
    <property type="match status" value="1"/>
</dbReference>
<evidence type="ECO:0000313" key="2">
    <source>
        <dbReference type="EMBL" id="CAF2076034.1"/>
    </source>
</evidence>
<feature type="compositionally biased region" description="Low complexity" evidence="1">
    <location>
        <begin position="812"/>
        <end position="823"/>
    </location>
</feature>
<sequence length="1069" mass="123877">MDPLDFQLTKQYNEEKKKERYSSHNAARRKSKLEAKRQCYSQSITTTQDIAFVNKQHVDSIIDNAYLENHHHEHVNDHDNYFIQFDTNELIEFDEDDDYNIRSVLNYAYDDTDPVEETHSDAEDSVTLDIVPLHNYTITSTYDYCEAFTAIARQANLSRQSTNDFLSLLKSGLPVPNNLPSTEEQLLLLLGVDELFTKRSICLLCFKEFNYMNKICSRGCSTDKKSIGYIYDGNVLLMIQKIMIRLSSVIREYKKKIHNSDHSENINDIPFGTNYQNLLKKNAGHDLISLLLHIDGISITNSTKLKLWLLSGSIIEAPPKLRSCRRNMIVISIWLAYIEPPAHLWLNHCVNNLKRLKEKGIDVLNNNHKLIIFGITGDCPALSLITNFINHNGYFSCWFCFIQGKHVNKKRQYYYESTNLRTPSQYLRFSNEAEITQSNIYGHLGNSIVNDILDVNFPNAIILDYLHVSLLGHGKLIILLIYQQLKPKQRQQLNSEMNNQLFPNFFHRKLRSIDNFGFVKGTEVRNVLFYGLLPHLSSFMHLEQYSHLTLYICALRLLHSGHIFHDETSVIANQLFVEFYKDHELFYQSCQSLKLHLHIHLASLYKTHGSLCNIGCFGQESFIGFISNNHHGTRFYGDSIVHFYNIDFAIQNRKKENKTIDGPFDPIFFYLLKLLMASKFTEVLAKRSKKQKQQYSPSNPTTTTTTMYHLIIDNGTNQKMIVGNSSVKRLDNDGTVKLNNGRKAQLIFSGTKDECMQKWNKTPRLSENTNIDEQFEDDDESPDLKEPTLQMPVNTFSTPAPYRRQKPLARRSNSPDSVYSVSSAKRFMSKDQPSHSSKHRHNGSSRLPNQRPIVQVFSEEASSETSSDEDEEIMDASDTTSWKRLFDELKDTQLYIKDIRTDYQGVQQQLTNMTKKLSKFSSMMLSRNEPDFGKYRDPNVTQNFKSTLMHDGQELLQVPARNVGEYARNLLKMLFTREELAESILPSSQAHRYSKKKLDGKRFDLLNEAIRTRYRITNYHYSTFYKEQVHETLAACLYNEGPRKSNKQTMQQRQPQQNTTVQNSTPSEQ</sequence>
<protein>
    <submittedName>
        <fullName evidence="2">Uncharacterized protein</fullName>
    </submittedName>
</protein>
<dbReference type="PANTHER" id="PTHR46579:SF1">
    <property type="entry name" value="F5_8 TYPE C DOMAIN-CONTAINING PROTEIN"/>
    <property type="match status" value="1"/>
</dbReference>
<comment type="caution">
    <text evidence="2">The sequence shown here is derived from an EMBL/GenBank/DDBJ whole genome shotgun (WGS) entry which is preliminary data.</text>
</comment>
<evidence type="ECO:0000256" key="1">
    <source>
        <dbReference type="SAM" id="MobiDB-lite"/>
    </source>
</evidence>
<dbReference type="Pfam" id="PF06869">
    <property type="entry name" value="DUF1258"/>
    <property type="match status" value="1"/>
</dbReference>
<feature type="region of interest" description="Disordered" evidence="1">
    <location>
        <begin position="760"/>
        <end position="852"/>
    </location>
</feature>
<evidence type="ECO:0000313" key="3">
    <source>
        <dbReference type="Proteomes" id="UP000663887"/>
    </source>
</evidence>
<feature type="region of interest" description="Disordered" evidence="1">
    <location>
        <begin position="1043"/>
        <end position="1069"/>
    </location>
</feature>
<gene>
    <name evidence="2" type="ORF">XDN619_LOCUS13618</name>
</gene>
<feature type="compositionally biased region" description="Polar residues" evidence="1">
    <location>
        <begin position="760"/>
        <end position="772"/>
    </location>
</feature>
<feature type="compositionally biased region" description="Low complexity" evidence="1">
    <location>
        <begin position="1047"/>
        <end position="1063"/>
    </location>
</feature>
<dbReference type="AlphaFoldDB" id="A0A816RQ03"/>
<proteinExistence type="predicted"/>
<dbReference type="Proteomes" id="UP000663887">
    <property type="component" value="Unassembled WGS sequence"/>
</dbReference>
<organism evidence="2 3">
    <name type="scientific">Rotaria magnacalcarata</name>
    <dbReference type="NCBI Taxonomy" id="392030"/>
    <lineage>
        <taxon>Eukaryota</taxon>
        <taxon>Metazoa</taxon>
        <taxon>Spiralia</taxon>
        <taxon>Gnathifera</taxon>
        <taxon>Rotifera</taxon>
        <taxon>Eurotatoria</taxon>
        <taxon>Bdelloidea</taxon>
        <taxon>Philodinida</taxon>
        <taxon>Philodinidae</taxon>
        <taxon>Rotaria</taxon>
    </lineage>
</organism>
<dbReference type="InterPro" id="IPR009667">
    <property type="entry name" value="DUF1258"/>
</dbReference>
<name>A0A816RQ03_9BILA</name>